<evidence type="ECO:0000313" key="3">
    <source>
        <dbReference type="Proteomes" id="UP000024635"/>
    </source>
</evidence>
<dbReference type="OrthoDB" id="5894548at2759"/>
<proteinExistence type="predicted"/>
<organism evidence="2 3">
    <name type="scientific">Ancylostoma ceylanicum</name>
    <dbReference type="NCBI Taxonomy" id="53326"/>
    <lineage>
        <taxon>Eukaryota</taxon>
        <taxon>Metazoa</taxon>
        <taxon>Ecdysozoa</taxon>
        <taxon>Nematoda</taxon>
        <taxon>Chromadorea</taxon>
        <taxon>Rhabditida</taxon>
        <taxon>Rhabditina</taxon>
        <taxon>Rhabditomorpha</taxon>
        <taxon>Strongyloidea</taxon>
        <taxon>Ancylostomatidae</taxon>
        <taxon>Ancylostomatinae</taxon>
        <taxon>Ancylostoma</taxon>
    </lineage>
</organism>
<evidence type="ECO:0000313" key="2">
    <source>
        <dbReference type="EMBL" id="EYC27698.1"/>
    </source>
</evidence>
<keyword evidence="3" id="KW-1185">Reference proteome</keyword>
<protein>
    <submittedName>
        <fullName evidence="2">Uncharacterized protein</fullName>
    </submittedName>
</protein>
<sequence length="210" mass="24327">MVLNVWITVVYICCAFLEVTEGKIHKGIIWASFISKFTVFSDLPSVSSETMLEINADFECANALRKEKSSLVLLEGNVVFFKKATRKITRRGTYGRMELKGEIETFQYRLSENYKPWSIFFGDEFIFDDENDGFAVTALFGRIGADRVNENPISFHDSNFEEMRKKYSWPSSGVGMDFSAFYHYSPVRLHFRVAVETTKYHGGVHTEWKW</sequence>
<name>A0A016VLR4_9BILA</name>
<reference evidence="3" key="1">
    <citation type="journal article" date="2015" name="Nat. Genet.">
        <title>The genome and transcriptome of the zoonotic hookworm Ancylostoma ceylanicum identify infection-specific gene families.</title>
        <authorList>
            <person name="Schwarz E.M."/>
            <person name="Hu Y."/>
            <person name="Antoshechkin I."/>
            <person name="Miller M.M."/>
            <person name="Sternberg P.W."/>
            <person name="Aroian R.V."/>
        </authorList>
    </citation>
    <scope>NUCLEOTIDE SEQUENCE</scope>
    <source>
        <strain evidence="3">HY135</strain>
    </source>
</reference>
<feature type="chain" id="PRO_5001489640" evidence="1">
    <location>
        <begin position="23"/>
        <end position="210"/>
    </location>
</feature>
<dbReference type="Proteomes" id="UP000024635">
    <property type="component" value="Unassembled WGS sequence"/>
</dbReference>
<evidence type="ECO:0000256" key="1">
    <source>
        <dbReference type="SAM" id="SignalP"/>
    </source>
</evidence>
<dbReference type="AlphaFoldDB" id="A0A016VLR4"/>
<gene>
    <name evidence="2" type="primary">Acey_s0008.g135</name>
    <name evidence="2" type="ORF">Y032_0008g135</name>
</gene>
<comment type="caution">
    <text evidence="2">The sequence shown here is derived from an EMBL/GenBank/DDBJ whole genome shotgun (WGS) entry which is preliminary data.</text>
</comment>
<keyword evidence="1" id="KW-0732">Signal</keyword>
<dbReference type="EMBL" id="JARK01001344">
    <property type="protein sequence ID" value="EYC27698.1"/>
    <property type="molecule type" value="Genomic_DNA"/>
</dbReference>
<accession>A0A016VLR4</accession>
<feature type="signal peptide" evidence="1">
    <location>
        <begin position="1"/>
        <end position="22"/>
    </location>
</feature>